<proteinExistence type="predicted"/>
<dbReference type="AlphaFoldDB" id="A0A0F9RU85"/>
<protein>
    <submittedName>
        <fullName evidence="1">Uncharacterized protein</fullName>
    </submittedName>
</protein>
<evidence type="ECO:0000313" key="1">
    <source>
        <dbReference type="EMBL" id="KKN58294.1"/>
    </source>
</evidence>
<comment type="caution">
    <text evidence="1">The sequence shown here is derived from an EMBL/GenBank/DDBJ whole genome shotgun (WGS) entry which is preliminary data.</text>
</comment>
<gene>
    <name evidence="1" type="ORF">LCGC14_0553740</name>
</gene>
<dbReference type="EMBL" id="LAZR01000768">
    <property type="protein sequence ID" value="KKN58294.1"/>
    <property type="molecule type" value="Genomic_DNA"/>
</dbReference>
<name>A0A0F9RU85_9ZZZZ</name>
<organism evidence="1">
    <name type="scientific">marine sediment metagenome</name>
    <dbReference type="NCBI Taxonomy" id="412755"/>
    <lineage>
        <taxon>unclassified sequences</taxon>
        <taxon>metagenomes</taxon>
        <taxon>ecological metagenomes</taxon>
    </lineage>
</organism>
<accession>A0A0F9RU85</accession>
<sequence length="78" mass="8936">MKVEFDKKKGNIKYIPESDWDIFRLGQAVERFSGGWDGCEFVNHKMTFVSFRAVGMINCLLNTSLAKAKEEECQTPSK</sequence>
<reference evidence="1" key="1">
    <citation type="journal article" date="2015" name="Nature">
        <title>Complex archaea that bridge the gap between prokaryotes and eukaryotes.</title>
        <authorList>
            <person name="Spang A."/>
            <person name="Saw J.H."/>
            <person name="Jorgensen S.L."/>
            <person name="Zaremba-Niedzwiedzka K."/>
            <person name="Martijn J."/>
            <person name="Lind A.E."/>
            <person name="van Eijk R."/>
            <person name="Schleper C."/>
            <person name="Guy L."/>
            <person name="Ettema T.J."/>
        </authorList>
    </citation>
    <scope>NUCLEOTIDE SEQUENCE</scope>
</reference>